<dbReference type="PANTHER" id="PTHR43390:SF1">
    <property type="entry name" value="CHLOROPLAST PROCESSING PEPTIDASE"/>
    <property type="match status" value="1"/>
</dbReference>
<dbReference type="NCBIfam" id="TIGR02227">
    <property type="entry name" value="sigpep_I_bact"/>
    <property type="match status" value="1"/>
</dbReference>
<name>A0A7X1E8T7_9BACT</name>
<comment type="caution">
    <text evidence="5">The sequence shown here is derived from an EMBL/GenBank/DDBJ whole genome shotgun (WGS) entry which is preliminary data.</text>
</comment>
<keyword evidence="3 5" id="KW-0378">Hydrolase</keyword>
<keyword evidence="3" id="KW-0472">Membrane</keyword>
<dbReference type="EMBL" id="JACHVC010000006">
    <property type="protein sequence ID" value="MBC2605137.1"/>
    <property type="molecule type" value="Genomic_DNA"/>
</dbReference>
<feature type="domain" description="Peptidase S26" evidence="4">
    <location>
        <begin position="288"/>
        <end position="430"/>
    </location>
</feature>
<keyword evidence="3" id="KW-0812">Transmembrane</keyword>
<dbReference type="PRINTS" id="PR00727">
    <property type="entry name" value="LEADERPTASE"/>
</dbReference>
<feature type="transmembrane region" description="Helical" evidence="3">
    <location>
        <begin position="90"/>
        <end position="108"/>
    </location>
</feature>
<evidence type="ECO:0000259" key="4">
    <source>
        <dbReference type="Pfam" id="PF10502"/>
    </source>
</evidence>
<evidence type="ECO:0000256" key="2">
    <source>
        <dbReference type="ARBA" id="ARBA00019232"/>
    </source>
</evidence>
<dbReference type="Gene3D" id="2.10.109.10">
    <property type="entry name" value="Umud Fragment, subunit A"/>
    <property type="match status" value="1"/>
</dbReference>
<dbReference type="InterPro" id="IPR019533">
    <property type="entry name" value="Peptidase_S26"/>
</dbReference>
<keyword evidence="3" id="KW-1133">Transmembrane helix</keyword>
<comment type="subcellular location">
    <subcellularLocation>
        <location evidence="3">Membrane</location>
        <topology evidence="3">Single-pass type II membrane protein</topology>
    </subcellularLocation>
</comment>
<evidence type="ECO:0000256" key="3">
    <source>
        <dbReference type="RuleBase" id="RU362042"/>
    </source>
</evidence>
<dbReference type="PANTHER" id="PTHR43390">
    <property type="entry name" value="SIGNAL PEPTIDASE I"/>
    <property type="match status" value="1"/>
</dbReference>
<comment type="catalytic activity">
    <reaction evidence="3">
        <text>Cleavage of hydrophobic, N-terminal signal or leader sequences from secreted and periplasmic proteins.</text>
        <dbReference type="EC" id="3.4.21.89"/>
    </reaction>
</comment>
<dbReference type="GO" id="GO:0004252">
    <property type="term" value="F:serine-type endopeptidase activity"/>
    <property type="evidence" value="ECO:0007669"/>
    <property type="project" value="InterPro"/>
</dbReference>
<dbReference type="EC" id="3.4.21.89" evidence="3"/>
<organism evidence="5 6">
    <name type="scientific">Pelagicoccus albus</name>
    <dbReference type="NCBI Taxonomy" id="415222"/>
    <lineage>
        <taxon>Bacteria</taxon>
        <taxon>Pseudomonadati</taxon>
        <taxon>Verrucomicrobiota</taxon>
        <taxon>Opitutia</taxon>
        <taxon>Puniceicoccales</taxon>
        <taxon>Pelagicoccaceae</taxon>
        <taxon>Pelagicoccus</taxon>
    </lineage>
</organism>
<sequence>MFSVFKSESSKLREAAKNWLYHAGKVYHFRKDRLSESELATLLSLSEEVKAGIKNKSADSRLRNSIESLKAHMELVGGNYYPRGSLAENVEFFFAALIIYVGFTTFFIKPFKIPTNSMWPTYYGMTGEVYKDEAEKPSALTRAFRFVTFGASHYEVKAPASGELLVPMLQVGNGIYELFQKPANVKRYFVINSPGIERSFYVNGERVSFKYPADFVFDREVVQRLQEKGGETPYDRVPSRIRANSNSFAGTATETVYDSRSGKNVQVTLHLLRTGRQVEEGESLLSFDLMTGDQLFVDRMSYHFVSPKVGDGFVFKTDLIPAVAEDKFYIKRLVGTEGDKVRIDGSTLMVNGEPAEGSVAFEKNAKQEGLYRGYTTMEGNRISVDLSTDQTVPEGHFFAIGDNSYNSSDGRVWGYVPQDAVVGRPVMIYYPITKRFGLAK</sequence>
<dbReference type="GO" id="GO:0009003">
    <property type="term" value="F:signal peptidase activity"/>
    <property type="evidence" value="ECO:0007669"/>
    <property type="project" value="UniProtKB-EC"/>
</dbReference>
<dbReference type="CDD" id="cd06530">
    <property type="entry name" value="S26_SPase_I"/>
    <property type="match status" value="1"/>
</dbReference>
<evidence type="ECO:0000313" key="5">
    <source>
        <dbReference type="EMBL" id="MBC2605137.1"/>
    </source>
</evidence>
<reference evidence="5 6" key="1">
    <citation type="submission" date="2020-07" db="EMBL/GenBank/DDBJ databases">
        <authorList>
            <person name="Feng X."/>
        </authorList>
    </citation>
    <scope>NUCLEOTIDE SEQUENCE [LARGE SCALE GENOMIC DNA]</scope>
    <source>
        <strain evidence="5 6">JCM23202</strain>
    </source>
</reference>
<keyword evidence="3" id="KW-0645">Protease</keyword>
<dbReference type="SUPFAM" id="SSF51306">
    <property type="entry name" value="LexA/Signal peptidase"/>
    <property type="match status" value="1"/>
</dbReference>
<dbReference type="GO" id="GO:0016020">
    <property type="term" value="C:membrane"/>
    <property type="evidence" value="ECO:0007669"/>
    <property type="project" value="UniProtKB-SubCell"/>
</dbReference>
<protein>
    <recommendedName>
        <fullName evidence="2 3">Signal peptidase I</fullName>
        <ecNumber evidence="3">3.4.21.89</ecNumber>
    </recommendedName>
</protein>
<accession>A0A7X1E8T7</accession>
<keyword evidence="6" id="KW-1185">Reference proteome</keyword>
<evidence type="ECO:0000256" key="1">
    <source>
        <dbReference type="ARBA" id="ARBA00009370"/>
    </source>
</evidence>
<dbReference type="Proteomes" id="UP000526501">
    <property type="component" value="Unassembled WGS sequence"/>
</dbReference>
<dbReference type="AlphaFoldDB" id="A0A7X1E8T7"/>
<comment type="similarity">
    <text evidence="1 3">Belongs to the peptidase S26 family.</text>
</comment>
<gene>
    <name evidence="5" type="primary">lepB</name>
    <name evidence="5" type="ORF">H5P27_03685</name>
</gene>
<dbReference type="Pfam" id="PF10502">
    <property type="entry name" value="Peptidase_S26"/>
    <property type="match status" value="1"/>
</dbReference>
<evidence type="ECO:0000313" key="6">
    <source>
        <dbReference type="Proteomes" id="UP000526501"/>
    </source>
</evidence>
<proteinExistence type="inferred from homology"/>
<dbReference type="RefSeq" id="WP_185659030.1">
    <property type="nucleotide sequence ID" value="NZ_CAWPOO010000006.1"/>
</dbReference>
<dbReference type="GO" id="GO:0006465">
    <property type="term" value="P:signal peptide processing"/>
    <property type="evidence" value="ECO:0007669"/>
    <property type="project" value="InterPro"/>
</dbReference>
<dbReference type="InterPro" id="IPR036286">
    <property type="entry name" value="LexA/Signal_pep-like_sf"/>
</dbReference>
<dbReference type="InterPro" id="IPR000223">
    <property type="entry name" value="Pept_S26A_signal_pept_1"/>
</dbReference>